<comment type="caution">
    <text evidence="2">The sequence shown here is derived from an EMBL/GenBank/DDBJ whole genome shotgun (WGS) entry which is preliminary data.</text>
</comment>
<dbReference type="Proteomes" id="UP001597083">
    <property type="component" value="Unassembled WGS sequence"/>
</dbReference>
<feature type="non-terminal residue" evidence="2">
    <location>
        <position position="1"/>
    </location>
</feature>
<feature type="region of interest" description="Disordered" evidence="1">
    <location>
        <begin position="1"/>
        <end position="23"/>
    </location>
</feature>
<accession>A0ABW3CHZ4</accession>
<evidence type="ECO:0000256" key="1">
    <source>
        <dbReference type="SAM" id="MobiDB-lite"/>
    </source>
</evidence>
<reference evidence="3" key="1">
    <citation type="journal article" date="2019" name="Int. J. Syst. Evol. Microbiol.">
        <title>The Global Catalogue of Microorganisms (GCM) 10K type strain sequencing project: providing services to taxonomists for standard genome sequencing and annotation.</title>
        <authorList>
            <consortium name="The Broad Institute Genomics Platform"/>
            <consortium name="The Broad Institute Genome Sequencing Center for Infectious Disease"/>
            <person name="Wu L."/>
            <person name="Ma J."/>
        </authorList>
    </citation>
    <scope>NUCLEOTIDE SEQUENCE [LARGE SCALE GENOMIC DNA]</scope>
    <source>
        <strain evidence="3">JCM 31696</strain>
    </source>
</reference>
<evidence type="ECO:0000313" key="3">
    <source>
        <dbReference type="Proteomes" id="UP001597083"/>
    </source>
</evidence>
<sequence length="64" mass="6658">RAPRSRRSSRADGVPDGPGIGGVERQMLSSSLGCAADVASPGSSAGAVSMPLARLEHFFQRYIL</sequence>
<evidence type="ECO:0000313" key="2">
    <source>
        <dbReference type="EMBL" id="MFD0853156.1"/>
    </source>
</evidence>
<proteinExistence type="predicted"/>
<dbReference type="EMBL" id="JBHTIR010001930">
    <property type="protein sequence ID" value="MFD0853156.1"/>
    <property type="molecule type" value="Genomic_DNA"/>
</dbReference>
<gene>
    <name evidence="2" type="ORF">ACFQ07_13025</name>
</gene>
<name>A0ABW3CHZ4_9ACTN</name>
<organism evidence="2 3">
    <name type="scientific">Actinomadura adrarensis</name>
    <dbReference type="NCBI Taxonomy" id="1819600"/>
    <lineage>
        <taxon>Bacteria</taxon>
        <taxon>Bacillati</taxon>
        <taxon>Actinomycetota</taxon>
        <taxon>Actinomycetes</taxon>
        <taxon>Streptosporangiales</taxon>
        <taxon>Thermomonosporaceae</taxon>
        <taxon>Actinomadura</taxon>
    </lineage>
</organism>
<keyword evidence="3" id="KW-1185">Reference proteome</keyword>
<protein>
    <submittedName>
        <fullName evidence="2">Uncharacterized protein</fullName>
    </submittedName>
</protein>